<evidence type="ECO:0000256" key="2">
    <source>
        <dbReference type="SAM" id="Phobius"/>
    </source>
</evidence>
<protein>
    <submittedName>
        <fullName evidence="3">Uncharacterized protein</fullName>
    </submittedName>
</protein>
<dbReference type="RefSeq" id="WP_311629622.1">
    <property type="nucleotide sequence ID" value="NZ_JAVREN010000007.1"/>
</dbReference>
<feature type="transmembrane region" description="Helical" evidence="2">
    <location>
        <begin position="60"/>
        <end position="78"/>
    </location>
</feature>
<evidence type="ECO:0000313" key="3">
    <source>
        <dbReference type="EMBL" id="MDT0306685.1"/>
    </source>
</evidence>
<feature type="region of interest" description="Disordered" evidence="1">
    <location>
        <begin position="1"/>
        <end position="30"/>
    </location>
</feature>
<keyword evidence="2" id="KW-0812">Transmembrane</keyword>
<proteinExistence type="predicted"/>
<feature type="transmembrane region" description="Helical" evidence="2">
    <location>
        <begin position="115"/>
        <end position="136"/>
    </location>
</feature>
<name>A0ABU2L559_9ACTN</name>
<gene>
    <name evidence="3" type="ORF">RM780_06885</name>
</gene>
<comment type="caution">
    <text evidence="3">The sequence shown here is derived from an EMBL/GenBank/DDBJ whole genome shotgun (WGS) entry which is preliminary data.</text>
</comment>
<dbReference type="EMBL" id="JAVREN010000007">
    <property type="protein sequence ID" value="MDT0306685.1"/>
    <property type="molecule type" value="Genomic_DNA"/>
</dbReference>
<organism evidence="3 4">
    <name type="scientific">Streptomyces boetiae</name>
    <dbReference type="NCBI Taxonomy" id="3075541"/>
    <lineage>
        <taxon>Bacteria</taxon>
        <taxon>Bacillati</taxon>
        <taxon>Actinomycetota</taxon>
        <taxon>Actinomycetes</taxon>
        <taxon>Kitasatosporales</taxon>
        <taxon>Streptomycetaceae</taxon>
        <taxon>Streptomyces</taxon>
    </lineage>
</organism>
<dbReference type="Proteomes" id="UP001183388">
    <property type="component" value="Unassembled WGS sequence"/>
</dbReference>
<keyword evidence="4" id="KW-1185">Reference proteome</keyword>
<evidence type="ECO:0000313" key="4">
    <source>
        <dbReference type="Proteomes" id="UP001183388"/>
    </source>
</evidence>
<feature type="transmembrane region" description="Helical" evidence="2">
    <location>
        <begin position="34"/>
        <end position="53"/>
    </location>
</feature>
<keyword evidence="2" id="KW-0472">Membrane</keyword>
<feature type="compositionally biased region" description="Pro residues" evidence="1">
    <location>
        <begin position="7"/>
        <end position="23"/>
    </location>
</feature>
<feature type="transmembrane region" description="Helical" evidence="2">
    <location>
        <begin position="84"/>
        <end position="103"/>
    </location>
</feature>
<evidence type="ECO:0000256" key="1">
    <source>
        <dbReference type="SAM" id="MobiDB-lite"/>
    </source>
</evidence>
<reference evidence="4" key="1">
    <citation type="submission" date="2023-07" db="EMBL/GenBank/DDBJ databases">
        <title>30 novel species of actinomycetes from the DSMZ collection.</title>
        <authorList>
            <person name="Nouioui I."/>
        </authorList>
    </citation>
    <scope>NUCLEOTIDE SEQUENCE [LARGE SCALE GENOMIC DNA]</scope>
    <source>
        <strain evidence="4">DSM 44917</strain>
    </source>
</reference>
<sequence>MSVSGSPTPPPPPPSAPPPPAYPPSAGRPRDARTAATAALLNLSGLGAGYLYLRRRSRAVLCWVATGTLLLAVLPPDADGIPGPWAALYAAALVLFALDGWRLGRPPVLGGHSRAWLPVTAGVLLLSLPAGSVLLFENARREALESDLRDRLAAADAEVERAGARPFGEARDLYRSAVDAYVAVRREHPDTRAAGTVRGRLDDLYAAATAPGGETAGRDRCAALSPLRFFQSLPGEVEDAEARRLAERAAGDLPGPLHDCGLQRIAASDPASAAQPLTELLGDHAGSDEAAGLPAELDARQRASLDALSGETPCPGLDDLRALNRLLAELPGEEFATLTAEGREAEPEGLYQCGRFGFLNGQYANAETLLRDLVDNHPGHDRGEHAADILIAARIAQELPAAGEELPPDGDAGGGPVTLRILNDSPYEREILYTGPDTGSRTLAACEGCETYASDPGDGACSDSGVDYPSLTLRLPAGRYYFLHRSIGADTTPVARPDDLRTEFVYTYCSFVTREGPSLPDIPGLPEV</sequence>
<keyword evidence="2" id="KW-1133">Transmembrane helix</keyword>
<accession>A0ABU2L559</accession>